<evidence type="ECO:0000256" key="1">
    <source>
        <dbReference type="ARBA" id="ARBA00004127"/>
    </source>
</evidence>
<dbReference type="SUPFAM" id="SSF81660">
    <property type="entry name" value="Metal cation-transporting ATPase, ATP-binding domain N"/>
    <property type="match status" value="1"/>
</dbReference>
<evidence type="ECO:0000256" key="5">
    <source>
        <dbReference type="ARBA" id="ARBA00023136"/>
    </source>
</evidence>
<evidence type="ECO:0008006" key="7">
    <source>
        <dbReference type="Google" id="ProtNLM"/>
    </source>
</evidence>
<dbReference type="PANTHER" id="PTHR24093:SF369">
    <property type="entry name" value="CALCIUM-TRANSPORTING ATPASE"/>
    <property type="match status" value="1"/>
</dbReference>
<dbReference type="InterPro" id="IPR023299">
    <property type="entry name" value="ATPase_P-typ_cyto_dom_N"/>
</dbReference>
<dbReference type="GO" id="GO:0012505">
    <property type="term" value="C:endomembrane system"/>
    <property type="evidence" value="ECO:0007669"/>
    <property type="project" value="UniProtKB-SubCell"/>
</dbReference>
<dbReference type="GO" id="GO:0000166">
    <property type="term" value="F:nucleotide binding"/>
    <property type="evidence" value="ECO:0007669"/>
    <property type="project" value="InterPro"/>
</dbReference>
<dbReference type="Pfam" id="PF13246">
    <property type="entry name" value="Cation_ATPase"/>
    <property type="match status" value="1"/>
</dbReference>
<accession>A0A0B7KJ80</accession>
<evidence type="ECO:0000256" key="4">
    <source>
        <dbReference type="ARBA" id="ARBA00022989"/>
    </source>
</evidence>
<dbReference type="PROSITE" id="PS00154">
    <property type="entry name" value="ATPASE_E1_E2"/>
    <property type="match status" value="1"/>
</dbReference>
<name>A0A0B7KJ80_BIOOC</name>
<dbReference type="InterPro" id="IPR018303">
    <property type="entry name" value="ATPase_P-typ_P_site"/>
</dbReference>
<dbReference type="GO" id="GO:0005388">
    <property type="term" value="F:P-type calcium transporter activity"/>
    <property type="evidence" value="ECO:0007669"/>
    <property type="project" value="TreeGrafter"/>
</dbReference>
<dbReference type="PRINTS" id="PR00119">
    <property type="entry name" value="CATATPASE"/>
</dbReference>
<keyword evidence="3" id="KW-0460">Magnesium</keyword>
<keyword evidence="4" id="KW-1133">Transmembrane helix</keyword>
<organism evidence="6">
    <name type="scientific">Bionectria ochroleuca</name>
    <name type="common">Gliocladium roseum</name>
    <dbReference type="NCBI Taxonomy" id="29856"/>
    <lineage>
        <taxon>Eukaryota</taxon>
        <taxon>Fungi</taxon>
        <taxon>Dikarya</taxon>
        <taxon>Ascomycota</taxon>
        <taxon>Pezizomycotina</taxon>
        <taxon>Sordariomycetes</taxon>
        <taxon>Hypocreomycetidae</taxon>
        <taxon>Hypocreales</taxon>
        <taxon>Bionectriaceae</taxon>
        <taxon>Clonostachys</taxon>
    </lineage>
</organism>
<evidence type="ECO:0000313" key="6">
    <source>
        <dbReference type="EMBL" id="CEO57678.1"/>
    </source>
</evidence>
<dbReference type="Gene3D" id="3.40.1110.10">
    <property type="entry name" value="Calcium-transporting ATPase, cytoplasmic domain N"/>
    <property type="match status" value="1"/>
</dbReference>
<dbReference type="EMBL" id="CDPU01000124">
    <property type="protein sequence ID" value="CEO57678.1"/>
    <property type="molecule type" value="Genomic_DNA"/>
</dbReference>
<keyword evidence="2" id="KW-0812">Transmembrane</keyword>
<evidence type="ECO:0000256" key="3">
    <source>
        <dbReference type="ARBA" id="ARBA00022842"/>
    </source>
</evidence>
<evidence type="ECO:0000256" key="2">
    <source>
        <dbReference type="ARBA" id="ARBA00022692"/>
    </source>
</evidence>
<sequence length="225" mass="24321">MIKDNNLVRILKVCETIGNTTTICSDKTGTLTQNKMTVVATTLGIKICLGGAESAPRDIRDTTADTELSEESTPRCILNMSQEEYMKSLDSATRQLIMKSNAINSSAFKAIQDSKTGFVSSKTEGALLMFTRDQLGAGPVQENTIMVQQMPFDSAEKFIVSVVKLPNGRFRAYVKGASEIVLKRCTRAVSSAGPLELSTTDLTSVSRATLEQTIASYAGESLRTS</sequence>
<keyword evidence="5" id="KW-0472">Membrane</keyword>
<dbReference type="PANTHER" id="PTHR24093">
    <property type="entry name" value="CATION TRANSPORTING ATPASE"/>
    <property type="match status" value="1"/>
</dbReference>
<dbReference type="GO" id="GO:0005886">
    <property type="term" value="C:plasma membrane"/>
    <property type="evidence" value="ECO:0007669"/>
    <property type="project" value="TreeGrafter"/>
</dbReference>
<dbReference type="AlphaFoldDB" id="A0A0B7KJ80"/>
<dbReference type="Gene3D" id="1.20.1110.10">
    <property type="entry name" value="Calcium-transporting ATPase, transmembrane domain"/>
    <property type="match status" value="1"/>
</dbReference>
<comment type="subcellular location">
    <subcellularLocation>
        <location evidence="1">Endomembrane system</location>
        <topology evidence="1">Multi-pass membrane protein</topology>
    </subcellularLocation>
</comment>
<protein>
    <recommendedName>
        <fullName evidence="7">Cation-transporting P-type ATPase C-terminal domain-containing protein</fullName>
    </recommendedName>
</protein>
<proteinExistence type="predicted"/>
<gene>
    <name evidence="6" type="ORF">BN869_000013736_1</name>
</gene>
<dbReference type="GO" id="GO:0006874">
    <property type="term" value="P:intracellular calcium ion homeostasis"/>
    <property type="evidence" value="ECO:0007669"/>
    <property type="project" value="TreeGrafter"/>
</dbReference>
<reference evidence="6" key="1">
    <citation type="submission" date="2015-01" db="EMBL/GenBank/DDBJ databases">
        <authorList>
            <person name="Durling Mikael"/>
        </authorList>
    </citation>
    <scope>NUCLEOTIDE SEQUENCE</scope>
</reference>